<organism evidence="1 2">
    <name type="scientific">Marchantia polymorpha subsp. ruderalis</name>
    <dbReference type="NCBI Taxonomy" id="1480154"/>
    <lineage>
        <taxon>Eukaryota</taxon>
        <taxon>Viridiplantae</taxon>
        <taxon>Streptophyta</taxon>
        <taxon>Embryophyta</taxon>
        <taxon>Marchantiophyta</taxon>
        <taxon>Marchantiopsida</taxon>
        <taxon>Marchantiidae</taxon>
        <taxon>Marchantiales</taxon>
        <taxon>Marchantiaceae</taxon>
        <taxon>Marchantia</taxon>
    </lineage>
</organism>
<accession>A0A176VET5</accession>
<keyword evidence="2" id="KW-1185">Reference proteome</keyword>
<proteinExistence type="predicted"/>
<dbReference type="EMBL" id="LVLJ01003929">
    <property type="protein sequence ID" value="OAE19097.1"/>
    <property type="molecule type" value="Genomic_DNA"/>
</dbReference>
<comment type="caution">
    <text evidence="1">The sequence shown here is derived from an EMBL/GenBank/DDBJ whole genome shotgun (WGS) entry which is preliminary data.</text>
</comment>
<protein>
    <submittedName>
        <fullName evidence="1">Uncharacterized protein</fullName>
    </submittedName>
</protein>
<reference evidence="1" key="1">
    <citation type="submission" date="2016-03" db="EMBL/GenBank/DDBJ databases">
        <title>Mechanisms controlling the formation of the plant cell surface in tip-growing cells are functionally conserved among land plants.</title>
        <authorList>
            <person name="Honkanen S."/>
            <person name="Jones V.A."/>
            <person name="Morieri G."/>
            <person name="Champion C."/>
            <person name="Hetherington A.J."/>
            <person name="Kelly S."/>
            <person name="Saint-Marcoux D."/>
            <person name="Proust H."/>
            <person name="Prescott H."/>
            <person name="Dolan L."/>
        </authorList>
    </citation>
    <scope>NUCLEOTIDE SEQUENCE [LARGE SCALE GENOMIC DNA]</scope>
    <source>
        <tissue evidence="1">Whole gametophyte</tissue>
    </source>
</reference>
<dbReference type="Proteomes" id="UP000077202">
    <property type="component" value="Unassembled WGS sequence"/>
</dbReference>
<gene>
    <name evidence="1" type="ORF">AXG93_2062s1080</name>
</gene>
<evidence type="ECO:0000313" key="1">
    <source>
        <dbReference type="EMBL" id="OAE19097.1"/>
    </source>
</evidence>
<dbReference type="AlphaFoldDB" id="A0A176VET5"/>
<evidence type="ECO:0000313" key="2">
    <source>
        <dbReference type="Proteomes" id="UP000077202"/>
    </source>
</evidence>
<sequence>MRLWSGVMSCGAAGALVGFAALSSAGRWCRVSVQAVTMFACNSRVHSRPALGSGLCFSFVPFSFLLRHPEDDVHRCGCDTADPPYAVSPCVFSHPVTYTQDVKGDYDGKCRLVHEQARLNGGWPVEPMV</sequence>
<name>A0A176VET5_MARPO</name>